<reference evidence="1" key="1">
    <citation type="journal article" date="2014" name="Nat. Commun.">
        <title>The rainbow trout genome provides novel insights into evolution after whole-genome duplication in vertebrates.</title>
        <authorList>
            <person name="Berthelot C."/>
            <person name="Brunet F."/>
            <person name="Chalopin D."/>
            <person name="Juanchich A."/>
            <person name="Bernard M."/>
            <person name="Noel B."/>
            <person name="Bento P."/>
            <person name="Da Silva C."/>
            <person name="Labadie K."/>
            <person name="Alberti A."/>
            <person name="Aury J.M."/>
            <person name="Louis A."/>
            <person name="Dehais P."/>
            <person name="Bardou P."/>
            <person name="Montfort J."/>
            <person name="Klopp C."/>
            <person name="Cabau C."/>
            <person name="Gaspin C."/>
            <person name="Thorgaard G.H."/>
            <person name="Boussaha M."/>
            <person name="Quillet E."/>
            <person name="Guyomard R."/>
            <person name="Galiana D."/>
            <person name="Bobe J."/>
            <person name="Volff J.N."/>
            <person name="Genet C."/>
            <person name="Wincker P."/>
            <person name="Jaillon O."/>
            <person name="Roest Crollius H."/>
            <person name="Guiguen Y."/>
        </authorList>
    </citation>
    <scope>NUCLEOTIDE SEQUENCE [LARGE SCALE GENOMIC DNA]</scope>
</reference>
<evidence type="ECO:0000313" key="2">
    <source>
        <dbReference type="Proteomes" id="UP000193380"/>
    </source>
</evidence>
<evidence type="ECO:0000313" key="1">
    <source>
        <dbReference type="EMBL" id="CDQ86869.1"/>
    </source>
</evidence>
<dbReference type="AlphaFoldDB" id="A0A060YBW4"/>
<proteinExistence type="predicted"/>
<accession>A0A060YBW4</accession>
<gene>
    <name evidence="1" type="ORF">GSONMT00036691001</name>
</gene>
<dbReference type="Proteomes" id="UP000193380">
    <property type="component" value="Unassembled WGS sequence"/>
</dbReference>
<dbReference type="STRING" id="8022.A0A060YBW4"/>
<organism evidence="1 2">
    <name type="scientific">Oncorhynchus mykiss</name>
    <name type="common">Rainbow trout</name>
    <name type="synonym">Salmo gairdneri</name>
    <dbReference type="NCBI Taxonomy" id="8022"/>
    <lineage>
        <taxon>Eukaryota</taxon>
        <taxon>Metazoa</taxon>
        <taxon>Chordata</taxon>
        <taxon>Craniata</taxon>
        <taxon>Vertebrata</taxon>
        <taxon>Euteleostomi</taxon>
        <taxon>Actinopterygii</taxon>
        <taxon>Neopterygii</taxon>
        <taxon>Teleostei</taxon>
        <taxon>Protacanthopterygii</taxon>
        <taxon>Salmoniformes</taxon>
        <taxon>Salmonidae</taxon>
        <taxon>Salmoninae</taxon>
        <taxon>Oncorhynchus</taxon>
    </lineage>
</organism>
<sequence length="111" mass="12751">MDAVLDHGELLCFQVCYIIFDYIVCALKKMHFSLTAFVTNQDQLFIEVRFQAELFSHHITDCLCVRNAVRLCVRAHSRFLESEMFSSLTTLTPETLLDTLALLFKGPDQDS</sequence>
<dbReference type="PaxDb" id="8022-A0A060YBW4"/>
<reference evidence="1" key="2">
    <citation type="submission" date="2014-03" db="EMBL/GenBank/DDBJ databases">
        <authorList>
            <person name="Genoscope - CEA"/>
        </authorList>
    </citation>
    <scope>NUCLEOTIDE SEQUENCE</scope>
</reference>
<protein>
    <submittedName>
        <fullName evidence="1">Uncharacterized protein</fullName>
    </submittedName>
</protein>
<name>A0A060YBW4_ONCMY</name>
<dbReference type="EMBL" id="FR907528">
    <property type="protein sequence ID" value="CDQ86869.1"/>
    <property type="molecule type" value="Genomic_DNA"/>
</dbReference>